<dbReference type="CDD" id="cd03467">
    <property type="entry name" value="Rieske"/>
    <property type="match status" value="1"/>
</dbReference>
<dbReference type="AlphaFoldDB" id="A0A383E0M8"/>
<organism evidence="6">
    <name type="scientific">marine metagenome</name>
    <dbReference type="NCBI Taxonomy" id="408172"/>
    <lineage>
        <taxon>unclassified sequences</taxon>
        <taxon>metagenomes</taxon>
        <taxon>ecological metagenomes</taxon>
    </lineage>
</organism>
<evidence type="ECO:0000256" key="2">
    <source>
        <dbReference type="ARBA" id="ARBA00022723"/>
    </source>
</evidence>
<dbReference type="InterPro" id="IPR036922">
    <property type="entry name" value="Rieske_2Fe-2S_sf"/>
</dbReference>
<evidence type="ECO:0000313" key="6">
    <source>
        <dbReference type="EMBL" id="SVE50346.1"/>
    </source>
</evidence>
<dbReference type="InterPro" id="IPR017941">
    <property type="entry name" value="Rieske_2Fe-2S"/>
</dbReference>
<dbReference type="GO" id="GO:0046872">
    <property type="term" value="F:metal ion binding"/>
    <property type="evidence" value="ECO:0007669"/>
    <property type="project" value="UniProtKB-KW"/>
</dbReference>
<dbReference type="GO" id="GO:0051537">
    <property type="term" value="F:2 iron, 2 sulfur cluster binding"/>
    <property type="evidence" value="ECO:0007669"/>
    <property type="project" value="UniProtKB-KW"/>
</dbReference>
<keyword evidence="3" id="KW-0408">Iron</keyword>
<protein>
    <recommendedName>
        <fullName evidence="5">Rieske domain-containing protein</fullName>
    </recommendedName>
</protein>
<feature type="domain" description="Rieske" evidence="5">
    <location>
        <begin position="18"/>
        <end position="112"/>
    </location>
</feature>
<keyword evidence="1" id="KW-0001">2Fe-2S</keyword>
<dbReference type="SUPFAM" id="SSF50022">
    <property type="entry name" value="ISP domain"/>
    <property type="match status" value="1"/>
</dbReference>
<dbReference type="EMBL" id="UINC01221845">
    <property type="protein sequence ID" value="SVE50346.1"/>
    <property type="molecule type" value="Genomic_DNA"/>
</dbReference>
<dbReference type="Gene3D" id="2.102.10.10">
    <property type="entry name" value="Rieske [2Fe-2S] iron-sulphur domain"/>
    <property type="match status" value="1"/>
</dbReference>
<keyword evidence="2" id="KW-0479">Metal-binding</keyword>
<dbReference type="Pfam" id="PF00355">
    <property type="entry name" value="Rieske"/>
    <property type="match status" value="1"/>
</dbReference>
<evidence type="ECO:0000256" key="3">
    <source>
        <dbReference type="ARBA" id="ARBA00023004"/>
    </source>
</evidence>
<dbReference type="PANTHER" id="PTHR21496">
    <property type="entry name" value="FERREDOXIN-RELATED"/>
    <property type="match status" value="1"/>
</dbReference>
<feature type="non-terminal residue" evidence="6">
    <location>
        <position position="233"/>
    </location>
</feature>
<proteinExistence type="predicted"/>
<evidence type="ECO:0000256" key="4">
    <source>
        <dbReference type="ARBA" id="ARBA00023014"/>
    </source>
</evidence>
<accession>A0A383E0M8</accession>
<evidence type="ECO:0000256" key="1">
    <source>
        <dbReference type="ARBA" id="ARBA00022714"/>
    </source>
</evidence>
<dbReference type="PROSITE" id="PS51296">
    <property type="entry name" value="RIESKE"/>
    <property type="match status" value="1"/>
</dbReference>
<gene>
    <name evidence="6" type="ORF">METZ01_LOCUS503200</name>
</gene>
<dbReference type="PANTHER" id="PTHR21496:SF23">
    <property type="entry name" value="3-PHENYLPROPIONATE_CINNAMIC ACID DIOXYGENASE FERREDOXIN SUBUNIT"/>
    <property type="match status" value="1"/>
</dbReference>
<feature type="non-terminal residue" evidence="6">
    <location>
        <position position="1"/>
    </location>
</feature>
<name>A0A383E0M8_9ZZZZ</name>
<keyword evidence="4" id="KW-0411">Iron-sulfur</keyword>
<sequence>EAGLPKLPEIDPSELTYHKLCAVADVEEGKSKPFTIEGTHLALFNDGGKFHVVDNRCPHMGYPMSEGSVRDGVLICHWHHWEFDLKTGGCFLTSGDDLKAFPVEVRDDGNVYVGLLPGEREEARQRMIDRGKRTLEQGLKDRSSFLIAKAVTALRESGATAQEIIQHGLFYGSYKSQEGWSSGVAVLGIGANMWNDVSEKDHNLFLVHGLTQIARRTGGGSRRQRFPFPRATS</sequence>
<reference evidence="6" key="1">
    <citation type="submission" date="2018-05" db="EMBL/GenBank/DDBJ databases">
        <authorList>
            <person name="Lanie J.A."/>
            <person name="Ng W.-L."/>
            <person name="Kazmierczak K.M."/>
            <person name="Andrzejewski T.M."/>
            <person name="Davidsen T.M."/>
            <person name="Wayne K.J."/>
            <person name="Tettelin H."/>
            <person name="Glass J.I."/>
            <person name="Rusch D."/>
            <person name="Podicherti R."/>
            <person name="Tsui H.-C.T."/>
            <person name="Winkler M.E."/>
        </authorList>
    </citation>
    <scope>NUCLEOTIDE SEQUENCE</scope>
</reference>
<evidence type="ECO:0000259" key="5">
    <source>
        <dbReference type="PROSITE" id="PS51296"/>
    </source>
</evidence>